<comment type="caution">
    <text evidence="6">The sequence shown here is derived from an EMBL/GenBank/DDBJ whole genome shotgun (WGS) entry which is preliminary data.</text>
</comment>
<evidence type="ECO:0000256" key="5">
    <source>
        <dbReference type="ARBA" id="ARBA00022884"/>
    </source>
</evidence>
<dbReference type="InterPro" id="IPR014721">
    <property type="entry name" value="Ribsml_uS5_D2-typ_fold_subgr"/>
</dbReference>
<organism evidence="6 7">
    <name type="scientific">Smittium simulii</name>
    <dbReference type="NCBI Taxonomy" id="133385"/>
    <lineage>
        <taxon>Eukaryota</taxon>
        <taxon>Fungi</taxon>
        <taxon>Fungi incertae sedis</taxon>
        <taxon>Zoopagomycota</taxon>
        <taxon>Kickxellomycotina</taxon>
        <taxon>Harpellomycetes</taxon>
        <taxon>Harpellales</taxon>
        <taxon>Legeriomycetaceae</taxon>
        <taxon>Smittium</taxon>
    </lineage>
</organism>
<evidence type="ECO:0000313" key="7">
    <source>
        <dbReference type="Proteomes" id="UP000245383"/>
    </source>
</evidence>
<dbReference type="AlphaFoldDB" id="A0A2T9YDW8"/>
<accession>A0A2T9YDW8</accession>
<dbReference type="SUPFAM" id="SSF54211">
    <property type="entry name" value="Ribosomal protein S5 domain 2-like"/>
    <property type="match status" value="1"/>
</dbReference>
<evidence type="ECO:0000256" key="3">
    <source>
        <dbReference type="ARBA" id="ARBA00022759"/>
    </source>
</evidence>
<keyword evidence="7" id="KW-1185">Reference proteome</keyword>
<keyword evidence="5" id="KW-0694">RNA-binding</keyword>
<proteinExistence type="predicted"/>
<dbReference type="GO" id="GO:0004526">
    <property type="term" value="F:ribonuclease P activity"/>
    <property type="evidence" value="ECO:0007669"/>
    <property type="project" value="InterPro"/>
</dbReference>
<dbReference type="Pfam" id="PF00825">
    <property type="entry name" value="Ribonuclease_P"/>
    <property type="match status" value="1"/>
</dbReference>
<dbReference type="STRING" id="133385.A0A2T9YDW8"/>
<dbReference type="InterPro" id="IPR020568">
    <property type="entry name" value="Ribosomal_Su5_D2-typ_SF"/>
</dbReference>
<evidence type="ECO:0000256" key="1">
    <source>
        <dbReference type="ARBA" id="ARBA00022694"/>
    </source>
</evidence>
<keyword evidence="2" id="KW-0540">Nuclease</keyword>
<dbReference type="Proteomes" id="UP000245383">
    <property type="component" value="Unassembled WGS sequence"/>
</dbReference>
<evidence type="ECO:0000256" key="2">
    <source>
        <dbReference type="ARBA" id="ARBA00022722"/>
    </source>
</evidence>
<dbReference type="InterPro" id="IPR000100">
    <property type="entry name" value="RNase_P"/>
</dbReference>
<keyword evidence="1" id="KW-0819">tRNA processing</keyword>
<evidence type="ECO:0000313" key="6">
    <source>
        <dbReference type="EMBL" id="PVU90537.1"/>
    </source>
</evidence>
<reference evidence="6 7" key="1">
    <citation type="journal article" date="2018" name="MBio">
        <title>Comparative Genomics Reveals the Core Gene Toolbox for the Fungus-Insect Symbiosis.</title>
        <authorList>
            <person name="Wang Y."/>
            <person name="Stata M."/>
            <person name="Wang W."/>
            <person name="Stajich J.E."/>
            <person name="White M.M."/>
            <person name="Moncalvo J.M."/>
        </authorList>
    </citation>
    <scope>NUCLEOTIDE SEQUENCE [LARGE SCALE GENOMIC DNA]</scope>
    <source>
        <strain evidence="6 7">SWE-8-4</strain>
    </source>
</reference>
<keyword evidence="3" id="KW-0255">Endonuclease</keyword>
<sequence>MLPQLLFNSTRTTAGILSVQRYFSKTSSSRLSLSFETAPKRARVYAKAQKNNVYPNIISVFNNPKFPKPKGLSSDTFTHLKILNQSKDISRHLFVLKVKRFNHKTQIRPNVFLPGISGLTIICSKKSFGKYSYVRNAARRKFRNAYQLLAPEYSVLGLYYTVILKPSILQGKWNEVCDQLKNALIQSKSFL</sequence>
<gene>
    <name evidence="6" type="ORF">BB561_004834</name>
</gene>
<dbReference type="Gene3D" id="3.30.230.10">
    <property type="match status" value="1"/>
</dbReference>
<protein>
    <submittedName>
        <fullName evidence="6">Uncharacterized protein</fullName>
    </submittedName>
</protein>
<dbReference type="EMBL" id="MBFR01000251">
    <property type="protein sequence ID" value="PVU90537.1"/>
    <property type="molecule type" value="Genomic_DNA"/>
</dbReference>
<dbReference type="GO" id="GO:0000049">
    <property type="term" value="F:tRNA binding"/>
    <property type="evidence" value="ECO:0007669"/>
    <property type="project" value="InterPro"/>
</dbReference>
<dbReference type="GO" id="GO:0008033">
    <property type="term" value="P:tRNA processing"/>
    <property type="evidence" value="ECO:0007669"/>
    <property type="project" value="UniProtKB-KW"/>
</dbReference>
<name>A0A2T9YDW8_9FUNG</name>
<keyword evidence="4" id="KW-0378">Hydrolase</keyword>
<evidence type="ECO:0000256" key="4">
    <source>
        <dbReference type="ARBA" id="ARBA00022801"/>
    </source>
</evidence>